<organism evidence="1 2">
    <name type="scientific">Beta vulgaris subsp. vulgaris</name>
    <name type="common">Beet</name>
    <dbReference type="NCBI Taxonomy" id="3555"/>
    <lineage>
        <taxon>Eukaryota</taxon>
        <taxon>Viridiplantae</taxon>
        <taxon>Streptophyta</taxon>
        <taxon>Embryophyta</taxon>
        <taxon>Tracheophyta</taxon>
        <taxon>Spermatophyta</taxon>
        <taxon>Magnoliopsida</taxon>
        <taxon>eudicotyledons</taxon>
        <taxon>Gunneridae</taxon>
        <taxon>Pentapetalae</taxon>
        <taxon>Caryophyllales</taxon>
        <taxon>Chenopodiaceae</taxon>
        <taxon>Betoideae</taxon>
        <taxon>Beta</taxon>
    </lineage>
</organism>
<proteinExistence type="predicted"/>
<evidence type="ECO:0000313" key="2">
    <source>
        <dbReference type="Proteomes" id="UP000035740"/>
    </source>
</evidence>
<sequence length="56" mass="5944">CVDESETSLLAECPGVGQHDDKAMVEGTQLSHHTAISRADYQSITIGLEGLGRGCR</sequence>
<name>A0A0J8B2F9_BETVV</name>
<dbReference type="AlphaFoldDB" id="A0A0J8B2F9"/>
<dbReference type="EMBL" id="KQ096583">
    <property type="protein sequence ID" value="KMS94048.1"/>
    <property type="molecule type" value="Genomic_DNA"/>
</dbReference>
<reference evidence="1 2" key="1">
    <citation type="journal article" date="2014" name="Nature">
        <title>The genome of the recently domesticated crop plant sugar beet (Beta vulgaris).</title>
        <authorList>
            <person name="Dohm J.C."/>
            <person name="Minoche A.E."/>
            <person name="Holtgrawe D."/>
            <person name="Capella-Gutierrez S."/>
            <person name="Zakrzewski F."/>
            <person name="Tafer H."/>
            <person name="Rupp O."/>
            <person name="Sorensen T.R."/>
            <person name="Stracke R."/>
            <person name="Reinhardt R."/>
            <person name="Goesmann A."/>
            <person name="Kraft T."/>
            <person name="Schulz B."/>
            <person name="Stadler P.F."/>
            <person name="Schmidt T."/>
            <person name="Gabaldon T."/>
            <person name="Lehrach H."/>
            <person name="Weisshaar B."/>
            <person name="Himmelbauer H."/>
        </authorList>
    </citation>
    <scope>NUCLEOTIDE SEQUENCE [LARGE SCALE GENOMIC DNA]</scope>
    <source>
        <tissue evidence="1">Taproot</tissue>
    </source>
</reference>
<evidence type="ECO:0000313" key="1">
    <source>
        <dbReference type="EMBL" id="KMS94048.1"/>
    </source>
</evidence>
<protein>
    <submittedName>
        <fullName evidence="1">Uncharacterized protein</fullName>
    </submittedName>
</protein>
<keyword evidence="2" id="KW-1185">Reference proteome</keyword>
<accession>A0A0J8B2F9</accession>
<feature type="non-terminal residue" evidence="1">
    <location>
        <position position="1"/>
    </location>
</feature>
<dbReference type="Proteomes" id="UP000035740">
    <property type="component" value="Unassembled WGS sequence"/>
</dbReference>
<dbReference type="Gramene" id="KMS94048">
    <property type="protein sequence ID" value="KMS94048"/>
    <property type="gene ID" value="BVRB_025320"/>
</dbReference>
<gene>
    <name evidence="1" type="ORF">BVRB_025320</name>
</gene>